<reference evidence="2" key="1">
    <citation type="submission" date="2018-11" db="EMBL/GenBank/DDBJ databases">
        <authorList>
            <consortium name="Pathogen Informatics"/>
        </authorList>
    </citation>
    <scope>NUCLEOTIDE SEQUENCE</scope>
</reference>
<dbReference type="EMBL" id="CAAALY010025757">
    <property type="protein sequence ID" value="VEL15752.1"/>
    <property type="molecule type" value="Genomic_DNA"/>
</dbReference>
<accession>A0A3S4ZZE4</accession>
<sequence length="176" mass="19104">QDEPEIDRVLQAHGKEQVRLTTIQGAYSILSPVPDVLQHTPNLHSFSSSLKGGYRDCLRSMHRMNDSIYQAAAAGIIIIIIIILIMNTDKLGLATRCIGQHGDGIGEARLTTNEGWPASGVTYNRSTTFTLAHPPTIRVVVPSSRLTAIGRASSPQPGTIAPRGRDRFPMVLVGRL</sequence>
<keyword evidence="1" id="KW-0812">Transmembrane</keyword>
<evidence type="ECO:0000313" key="2">
    <source>
        <dbReference type="EMBL" id="VEL15752.1"/>
    </source>
</evidence>
<proteinExistence type="predicted"/>
<evidence type="ECO:0000313" key="3">
    <source>
        <dbReference type="Proteomes" id="UP000784294"/>
    </source>
</evidence>
<organism evidence="2 3">
    <name type="scientific">Protopolystoma xenopodis</name>
    <dbReference type="NCBI Taxonomy" id="117903"/>
    <lineage>
        <taxon>Eukaryota</taxon>
        <taxon>Metazoa</taxon>
        <taxon>Spiralia</taxon>
        <taxon>Lophotrochozoa</taxon>
        <taxon>Platyhelminthes</taxon>
        <taxon>Monogenea</taxon>
        <taxon>Polyopisthocotylea</taxon>
        <taxon>Polystomatidea</taxon>
        <taxon>Polystomatidae</taxon>
        <taxon>Protopolystoma</taxon>
    </lineage>
</organism>
<protein>
    <submittedName>
        <fullName evidence="2">Uncharacterized protein</fullName>
    </submittedName>
</protein>
<keyword evidence="1" id="KW-0472">Membrane</keyword>
<feature type="non-terminal residue" evidence="2">
    <location>
        <position position="1"/>
    </location>
</feature>
<feature type="transmembrane region" description="Helical" evidence="1">
    <location>
        <begin position="68"/>
        <end position="86"/>
    </location>
</feature>
<comment type="caution">
    <text evidence="2">The sequence shown here is derived from an EMBL/GenBank/DDBJ whole genome shotgun (WGS) entry which is preliminary data.</text>
</comment>
<dbReference type="Proteomes" id="UP000784294">
    <property type="component" value="Unassembled WGS sequence"/>
</dbReference>
<keyword evidence="1" id="KW-1133">Transmembrane helix</keyword>
<gene>
    <name evidence="2" type="ORF">PXEA_LOCUS9192</name>
</gene>
<keyword evidence="3" id="KW-1185">Reference proteome</keyword>
<dbReference type="AlphaFoldDB" id="A0A3S4ZZE4"/>
<evidence type="ECO:0000256" key="1">
    <source>
        <dbReference type="SAM" id="Phobius"/>
    </source>
</evidence>
<name>A0A3S4ZZE4_9PLAT</name>